<feature type="active site" description="Proton acceptor" evidence="14">
    <location>
        <position position="476"/>
    </location>
</feature>
<dbReference type="SMART" id="SM00100">
    <property type="entry name" value="cNMP"/>
    <property type="match status" value="2"/>
</dbReference>
<evidence type="ECO:0000256" key="11">
    <source>
        <dbReference type="ARBA" id="ARBA00047298"/>
    </source>
</evidence>
<keyword evidence="4 13" id="KW-0140">cGMP</keyword>
<dbReference type="AlphaFoldDB" id="A0ABD2WNQ4"/>
<evidence type="ECO:0000256" key="3">
    <source>
        <dbReference type="ARBA" id="ARBA00022527"/>
    </source>
</evidence>
<evidence type="ECO:0000259" key="18">
    <source>
        <dbReference type="PROSITE" id="PS50042"/>
    </source>
</evidence>
<protein>
    <recommendedName>
        <fullName evidence="2 13">cGMP-dependent protein kinase</fullName>
        <ecNumber evidence="2 13">2.7.11.12</ecNumber>
    </recommendedName>
</protein>
<dbReference type="PROSITE" id="PS00107">
    <property type="entry name" value="PROTEIN_KINASE_ATP"/>
    <property type="match status" value="1"/>
</dbReference>
<dbReference type="EC" id="2.7.11.12" evidence="2 13"/>
<keyword evidence="10 13" id="KW-0142">cGMP-binding</keyword>
<evidence type="ECO:0000256" key="4">
    <source>
        <dbReference type="ARBA" id="ARBA00022535"/>
    </source>
</evidence>
<keyword evidence="6 13" id="KW-0808">Transferase</keyword>
<evidence type="ECO:0000256" key="2">
    <source>
        <dbReference type="ARBA" id="ARBA00012428"/>
    </source>
</evidence>
<feature type="domain" description="Protein kinase" evidence="17">
    <location>
        <begin position="352"/>
        <end position="611"/>
    </location>
</feature>
<dbReference type="InterPro" id="IPR014710">
    <property type="entry name" value="RmlC-like_jellyroll"/>
</dbReference>
<keyword evidence="5" id="KW-0597">Phosphoprotein</keyword>
<keyword evidence="8 13" id="KW-0418">Kinase</keyword>
<keyword evidence="3 13" id="KW-0723">Serine/threonine-protein kinase</keyword>
<comment type="caution">
    <text evidence="20">The sequence shown here is derived from an EMBL/GenBank/DDBJ whole genome shotgun (WGS) entry which is preliminary data.</text>
</comment>
<evidence type="ECO:0000256" key="10">
    <source>
        <dbReference type="ARBA" id="ARBA00022992"/>
    </source>
</evidence>
<name>A0ABD2WNQ4_9HYME</name>
<feature type="domain" description="AGC-kinase C-terminal" evidence="19">
    <location>
        <begin position="612"/>
        <end position="663"/>
    </location>
</feature>
<dbReference type="CDD" id="cd00038">
    <property type="entry name" value="CAP_ED"/>
    <property type="match status" value="2"/>
</dbReference>
<keyword evidence="9 13" id="KW-0067">ATP-binding</keyword>
<dbReference type="InterPro" id="IPR002374">
    <property type="entry name" value="cGMP_dep_kinase"/>
</dbReference>
<dbReference type="InterPro" id="IPR018490">
    <property type="entry name" value="cNMP-bd_dom_sf"/>
</dbReference>
<dbReference type="InterPro" id="IPR017441">
    <property type="entry name" value="Protein_kinase_ATP_BS"/>
</dbReference>
<dbReference type="PROSITE" id="PS51285">
    <property type="entry name" value="AGC_KINASE_CTER"/>
    <property type="match status" value="1"/>
</dbReference>
<feature type="binding site" evidence="16">
    <location>
        <position position="386"/>
    </location>
    <ligand>
        <name>ATP</name>
        <dbReference type="ChEBI" id="CHEBI:30616"/>
    </ligand>
</feature>
<feature type="binding site" evidence="15">
    <location>
        <position position="382"/>
    </location>
    <ligand>
        <name>ATP</name>
        <dbReference type="ChEBI" id="CHEBI:30616"/>
    </ligand>
</feature>
<evidence type="ECO:0000256" key="8">
    <source>
        <dbReference type="ARBA" id="ARBA00022777"/>
    </source>
</evidence>
<dbReference type="Pfam" id="PF00069">
    <property type="entry name" value="Pkinase"/>
    <property type="match status" value="1"/>
</dbReference>
<evidence type="ECO:0000259" key="19">
    <source>
        <dbReference type="PROSITE" id="PS51285"/>
    </source>
</evidence>
<dbReference type="SMART" id="SM00220">
    <property type="entry name" value="S_TKc"/>
    <property type="match status" value="1"/>
</dbReference>
<dbReference type="Gene3D" id="2.60.120.10">
    <property type="entry name" value="Jelly Rolls"/>
    <property type="match status" value="2"/>
</dbReference>
<evidence type="ECO:0000313" key="20">
    <source>
        <dbReference type="EMBL" id="KAL3394509.1"/>
    </source>
</evidence>
<proteinExistence type="inferred from homology"/>
<evidence type="ECO:0000313" key="21">
    <source>
        <dbReference type="Proteomes" id="UP001627154"/>
    </source>
</evidence>
<dbReference type="GO" id="GO:0030553">
    <property type="term" value="F:cGMP binding"/>
    <property type="evidence" value="ECO:0007669"/>
    <property type="project" value="UniProtKB-KW"/>
</dbReference>
<evidence type="ECO:0000256" key="1">
    <source>
        <dbReference type="ARBA" id="ARBA00006352"/>
    </source>
</evidence>
<keyword evidence="21" id="KW-1185">Reference proteome</keyword>
<evidence type="ECO:0000256" key="16">
    <source>
        <dbReference type="PROSITE-ProRule" id="PRU10141"/>
    </source>
</evidence>
<dbReference type="SMART" id="SM00133">
    <property type="entry name" value="S_TK_X"/>
    <property type="match status" value="1"/>
</dbReference>
<evidence type="ECO:0000256" key="6">
    <source>
        <dbReference type="ARBA" id="ARBA00022679"/>
    </source>
</evidence>
<evidence type="ECO:0000256" key="5">
    <source>
        <dbReference type="ARBA" id="ARBA00022553"/>
    </source>
</evidence>
<feature type="domain" description="Cyclic nucleotide-binding" evidence="18">
    <location>
        <begin position="91"/>
        <end position="190"/>
    </location>
</feature>
<dbReference type="Proteomes" id="UP001627154">
    <property type="component" value="Unassembled WGS sequence"/>
</dbReference>
<dbReference type="PROSITE" id="PS00108">
    <property type="entry name" value="PROTEIN_KINASE_ST"/>
    <property type="match status" value="1"/>
</dbReference>
<accession>A0ABD2WNQ4</accession>
<dbReference type="EMBL" id="JBJJXI010000092">
    <property type="protein sequence ID" value="KAL3394509.1"/>
    <property type="molecule type" value="Genomic_DNA"/>
</dbReference>
<dbReference type="InterPro" id="IPR000961">
    <property type="entry name" value="AGC-kinase_C"/>
</dbReference>
<dbReference type="Gene3D" id="1.10.510.10">
    <property type="entry name" value="Transferase(Phosphotransferase) domain 1"/>
    <property type="match status" value="1"/>
</dbReference>
<feature type="domain" description="Cyclic nucleotide-binding" evidence="18">
    <location>
        <begin position="210"/>
        <end position="331"/>
    </location>
</feature>
<dbReference type="Gene3D" id="3.30.200.20">
    <property type="entry name" value="Phosphorylase Kinase, domain 1"/>
    <property type="match status" value="1"/>
</dbReference>
<dbReference type="SUPFAM" id="SSF51206">
    <property type="entry name" value="cAMP-binding domain-like"/>
    <property type="match status" value="2"/>
</dbReference>
<comment type="similarity">
    <text evidence="1 13">Belongs to the protein kinase superfamily. AGC Ser/Thr protein kinase family. cGMP subfamily.</text>
</comment>
<evidence type="ECO:0000256" key="13">
    <source>
        <dbReference type="PIRNR" id="PIRNR000559"/>
    </source>
</evidence>
<gene>
    <name evidence="20" type="ORF">TKK_011503</name>
</gene>
<dbReference type="PANTHER" id="PTHR24353">
    <property type="entry name" value="CYCLIC NUCLEOTIDE-DEPENDENT PROTEIN KINASE"/>
    <property type="match status" value="1"/>
</dbReference>
<reference evidence="20 21" key="1">
    <citation type="journal article" date="2024" name="bioRxiv">
        <title>A reference genome for Trichogramma kaykai: A tiny desert-dwelling parasitoid wasp with competing sex-ratio distorters.</title>
        <authorList>
            <person name="Culotta J."/>
            <person name="Lindsey A.R."/>
        </authorList>
    </citation>
    <scope>NUCLEOTIDE SEQUENCE [LARGE SCALE GENOMIC DNA]</scope>
    <source>
        <strain evidence="20 21">KSX58</strain>
    </source>
</reference>
<evidence type="ECO:0000256" key="15">
    <source>
        <dbReference type="PIRSR" id="PIRSR000559-2"/>
    </source>
</evidence>
<dbReference type="InterPro" id="IPR011009">
    <property type="entry name" value="Kinase-like_dom_sf"/>
</dbReference>
<dbReference type="Pfam" id="PF00027">
    <property type="entry name" value="cNMP_binding"/>
    <property type="match status" value="2"/>
</dbReference>
<dbReference type="InterPro" id="IPR000719">
    <property type="entry name" value="Prot_kinase_dom"/>
</dbReference>
<evidence type="ECO:0000256" key="12">
    <source>
        <dbReference type="ARBA" id="ARBA00047462"/>
    </source>
</evidence>
<dbReference type="SUPFAM" id="SSF56112">
    <property type="entry name" value="Protein kinase-like (PK-like)"/>
    <property type="match status" value="1"/>
</dbReference>
<dbReference type="InterPro" id="IPR000595">
    <property type="entry name" value="cNMP-bd_dom"/>
</dbReference>
<dbReference type="InterPro" id="IPR008271">
    <property type="entry name" value="Ser/Thr_kinase_AS"/>
</dbReference>
<dbReference type="FunFam" id="1.10.510.10:FF:000048">
    <property type="entry name" value="Protein kinase C"/>
    <property type="match status" value="1"/>
</dbReference>
<evidence type="ECO:0000256" key="7">
    <source>
        <dbReference type="ARBA" id="ARBA00022741"/>
    </source>
</evidence>
<dbReference type="PANTHER" id="PTHR24353:SF144">
    <property type="match status" value="1"/>
</dbReference>
<organism evidence="20 21">
    <name type="scientific">Trichogramma kaykai</name>
    <dbReference type="NCBI Taxonomy" id="54128"/>
    <lineage>
        <taxon>Eukaryota</taxon>
        <taxon>Metazoa</taxon>
        <taxon>Ecdysozoa</taxon>
        <taxon>Arthropoda</taxon>
        <taxon>Hexapoda</taxon>
        <taxon>Insecta</taxon>
        <taxon>Pterygota</taxon>
        <taxon>Neoptera</taxon>
        <taxon>Endopterygota</taxon>
        <taxon>Hymenoptera</taxon>
        <taxon>Apocrita</taxon>
        <taxon>Proctotrupomorpha</taxon>
        <taxon>Chalcidoidea</taxon>
        <taxon>Trichogrammatidae</taxon>
        <taxon>Trichogramma</taxon>
    </lineage>
</organism>
<comment type="catalytic activity">
    <reaction evidence="11 13">
        <text>L-threonyl-[protein] + ATP = O-phospho-L-threonyl-[protein] + ADP + H(+)</text>
        <dbReference type="Rhea" id="RHEA:46608"/>
        <dbReference type="Rhea" id="RHEA-COMP:11060"/>
        <dbReference type="Rhea" id="RHEA-COMP:11605"/>
        <dbReference type="ChEBI" id="CHEBI:15378"/>
        <dbReference type="ChEBI" id="CHEBI:30013"/>
        <dbReference type="ChEBI" id="CHEBI:30616"/>
        <dbReference type="ChEBI" id="CHEBI:61977"/>
        <dbReference type="ChEBI" id="CHEBI:456216"/>
        <dbReference type="EC" id="2.7.11.12"/>
    </reaction>
</comment>
<keyword evidence="7 13" id="KW-0547">Nucleotide-binding</keyword>
<evidence type="ECO:0000256" key="9">
    <source>
        <dbReference type="ARBA" id="ARBA00022840"/>
    </source>
</evidence>
<dbReference type="PROSITE" id="PS00888">
    <property type="entry name" value="CNMP_BINDING_1"/>
    <property type="match status" value="1"/>
</dbReference>
<dbReference type="PIRSF" id="PIRSF000559">
    <property type="entry name" value="cGMP-dep_kinase"/>
    <property type="match status" value="1"/>
</dbReference>
<evidence type="ECO:0000256" key="14">
    <source>
        <dbReference type="PIRSR" id="PIRSR000559-1"/>
    </source>
</evidence>
<comment type="catalytic activity">
    <reaction evidence="12">
        <text>L-seryl-[protein] + ATP = O-phospho-L-seryl-[protein] + ADP + H(+)</text>
        <dbReference type="Rhea" id="RHEA:17989"/>
        <dbReference type="Rhea" id="RHEA-COMP:9863"/>
        <dbReference type="Rhea" id="RHEA-COMP:11604"/>
        <dbReference type="ChEBI" id="CHEBI:15378"/>
        <dbReference type="ChEBI" id="CHEBI:29999"/>
        <dbReference type="ChEBI" id="CHEBI:30616"/>
        <dbReference type="ChEBI" id="CHEBI:83421"/>
        <dbReference type="ChEBI" id="CHEBI:456216"/>
        <dbReference type="EC" id="2.7.11.12"/>
    </reaction>
</comment>
<dbReference type="PROSITE" id="PS50042">
    <property type="entry name" value="CNMP_BINDING_3"/>
    <property type="match status" value="2"/>
</dbReference>
<dbReference type="PROSITE" id="PS50011">
    <property type="entry name" value="PROTEIN_KINASE_DOM"/>
    <property type="match status" value="1"/>
</dbReference>
<dbReference type="GO" id="GO:0004692">
    <property type="term" value="F:cGMP-dependent protein kinase activity"/>
    <property type="evidence" value="ECO:0007669"/>
    <property type="project" value="UniProtKB-EC"/>
</dbReference>
<evidence type="ECO:0000259" key="17">
    <source>
        <dbReference type="PROSITE" id="PS50011"/>
    </source>
</evidence>
<dbReference type="InterPro" id="IPR018488">
    <property type="entry name" value="cNMP-bd_CS"/>
</dbReference>
<dbReference type="GO" id="GO:0005524">
    <property type="term" value="F:ATP binding"/>
    <property type="evidence" value="ECO:0007669"/>
    <property type="project" value="UniProtKB-UniRule"/>
</dbReference>
<sequence length="663" mass="75496">MVNNDEKVFKRRVLKLLSRKRSYGLLQQEMQQLAKGSAEMTEVYRRFSGIKIQPDLEEPKNDNVKVVAPTVIAKDYETNARLMEAMCKNIFLRNFDKSFIQAFIDAMYLQTIPAGTRIIRQGDCGGPQLYISESGTFDVYHGNKYESSFGAGVVFGELAILYNTKRSRSIDVRQGAEVWVLDRSAFEAAILKENVTKPNETIDQLLQIPVLVTLPRHILTKVSQLVETEFFEEDSSIIRQGAPATKFFIIIGGSVALSRRETADEGPIVVGKEHYFGEQAFSGDEDEVYDVTATALKPGVVCLTLETKALLDCLGSLDLIQKDKWMSELRTRSNSYSIEWTNKYPDLNVTDFKYIETLGVGAFARVELVTIPNVLGESFALKTVKKSRAVELECEKYFLGEKKIMQFCNSPFVCRLYQTYKDDTYIYFLMEACLGGDLSTYLARHGPFDNTPAKFVMANIVEAIAYLHNHGIVYRDLKPDNVVIDSHGYLKLTDFGCSKMIGLDKTWSFVGTPEYMAPEILFNKPYDRAVDYWSMGVLMYEILVGHPPFQDNEKIILYSKILKGFDSSRVYGGVLRKPAENLIRSLLRTDPSRRLGNLRAGTADIRKHKWFKDFDWDSIQDMSLPSPVIPTIQNHLDTRNFEKYPCNDEDFAEPEFSGWDKDF</sequence>